<dbReference type="GO" id="GO:0016787">
    <property type="term" value="F:hydrolase activity"/>
    <property type="evidence" value="ECO:0007669"/>
    <property type="project" value="UniProtKB-KW"/>
</dbReference>
<dbReference type="InterPro" id="IPR027417">
    <property type="entry name" value="P-loop_NTPase"/>
</dbReference>
<proteinExistence type="predicted"/>
<dbReference type="Pfam" id="PF03288">
    <property type="entry name" value="Pox_D5"/>
    <property type="match status" value="1"/>
</dbReference>
<name>A0A2W4BL82_9ENTE</name>
<gene>
    <name evidence="6" type="ORF">CI088_07800</name>
</gene>
<dbReference type="PANTHER" id="PTHR35372">
    <property type="entry name" value="ATP BINDING PROTEIN-RELATED"/>
    <property type="match status" value="1"/>
</dbReference>
<comment type="caution">
    <text evidence="6">The sequence shown here is derived from an EMBL/GenBank/DDBJ whole genome shotgun (WGS) entry which is preliminary data.</text>
</comment>
<dbReference type="Gene3D" id="3.40.50.300">
    <property type="entry name" value="P-loop containing nucleotide triphosphate hydrolases"/>
    <property type="match status" value="1"/>
</dbReference>
<reference evidence="6 7" key="1">
    <citation type="submission" date="2017-11" db="EMBL/GenBank/DDBJ databases">
        <title>Draft genome sequence of Enterococcus plantarum TRW2 strain isolated from lettuce.</title>
        <authorList>
            <person name="Kim E.B."/>
            <person name="Marco M.L."/>
            <person name="Williams T.R."/>
            <person name="You I.H."/>
        </authorList>
    </citation>
    <scope>NUCLEOTIDE SEQUENCE [LARGE SCALE GENOMIC DNA]</scope>
    <source>
        <strain evidence="6 7">TRW2</strain>
    </source>
</reference>
<keyword evidence="3" id="KW-0347">Helicase</keyword>
<dbReference type="InterPro" id="IPR014818">
    <property type="entry name" value="Phage/plasmid_primase_P4_C"/>
</dbReference>
<dbReference type="InterPro" id="IPR004968">
    <property type="entry name" value="DNA_primase/NTPase_C"/>
</dbReference>
<dbReference type="InterPro" id="IPR014820">
    <property type="entry name" value="PriCT_1"/>
</dbReference>
<evidence type="ECO:0000256" key="2">
    <source>
        <dbReference type="ARBA" id="ARBA00022801"/>
    </source>
</evidence>
<evidence type="ECO:0000259" key="5">
    <source>
        <dbReference type="PROSITE" id="PS51206"/>
    </source>
</evidence>
<keyword evidence="7" id="KW-1185">Reference proteome</keyword>
<dbReference type="Pfam" id="PF19263">
    <property type="entry name" value="DUF5906"/>
    <property type="match status" value="1"/>
</dbReference>
<evidence type="ECO:0000313" key="6">
    <source>
        <dbReference type="EMBL" id="PZL74092.1"/>
    </source>
</evidence>
<evidence type="ECO:0000256" key="1">
    <source>
        <dbReference type="ARBA" id="ARBA00022741"/>
    </source>
</evidence>
<sequence>MYKGYLRGSEKHAAESFKNDSKKLLSYETVRKFESYVGILEDEFVMVDIDTPTEAKLLLKIIKSLNLGCSVLKTSKGIHVYFKGYELTKNSIEWYSAIGVEVTIKLGNKNTADPLKIDGTSRKWLIKTNDYDPLPKWLCPMEKKKKSNPRSPITEIDEGNRNQELFNYILKLQSVGMNKKEIRQTIKIINKFILSSPLDDSEINVILRDEAFMKESFFKGNIFLHDHFAKFLIAEHNIITIMDVLHIYKDGVYSDNQNEIERAMIKHLPHLTKARRMEVLSYIQLKAEEKSLAATNFVAVQNGILNFDTWELMNFDPNIIIKNKIPVNYVKDAYYEVTDTTLNKIACQDKSLRKVLEEIFGYILLRRNELGKAFILTGGGSNGKSSYLKIVRKLAGEENTSSLDLKELNQRFKTAELFGKLANIGDDISGEFIKDNSEFKKLVTGEALNVERKGRDPFDFANYAKLIFSANRMPRINDTSNGLMRRLMMIPFNAKFTADDKDYDPFIQDKLISQQSMEYVLQMAISGLKRLLKNRKFSPSRTIDKETTKYEEQNNPIIGFLKEVEPKLENEVVADIHRIYQVWCVDNGYQATSSNVFSREINRIKNLFTKVQRIDGKPKKIFIKKDTI</sequence>
<dbReference type="InterPro" id="IPR006500">
    <property type="entry name" value="Helicase_put_C_phage/plasmid"/>
</dbReference>
<dbReference type="SMART" id="SM00885">
    <property type="entry name" value="D5_N"/>
    <property type="match status" value="1"/>
</dbReference>
<dbReference type="Pfam" id="PF08706">
    <property type="entry name" value="D5_N"/>
    <property type="match status" value="1"/>
</dbReference>
<dbReference type="AlphaFoldDB" id="A0A2W4BL82"/>
<keyword evidence="1" id="KW-0547">Nucleotide-binding</keyword>
<dbReference type="Proteomes" id="UP000249828">
    <property type="component" value="Unassembled WGS sequence"/>
</dbReference>
<dbReference type="Pfam" id="PF08708">
    <property type="entry name" value="PriCT_1"/>
    <property type="match status" value="1"/>
</dbReference>
<evidence type="ECO:0000256" key="4">
    <source>
        <dbReference type="ARBA" id="ARBA00022840"/>
    </source>
</evidence>
<evidence type="ECO:0000313" key="7">
    <source>
        <dbReference type="Proteomes" id="UP000249828"/>
    </source>
</evidence>
<feature type="domain" description="SF3 helicase" evidence="5">
    <location>
        <begin position="351"/>
        <end position="505"/>
    </location>
</feature>
<evidence type="ECO:0000256" key="3">
    <source>
        <dbReference type="ARBA" id="ARBA00022806"/>
    </source>
</evidence>
<dbReference type="GO" id="GO:0005524">
    <property type="term" value="F:ATP binding"/>
    <property type="evidence" value="ECO:0007669"/>
    <property type="project" value="UniProtKB-KW"/>
</dbReference>
<dbReference type="InterPro" id="IPR051620">
    <property type="entry name" value="ORF904-like_C"/>
</dbReference>
<dbReference type="SUPFAM" id="SSF52540">
    <property type="entry name" value="P-loop containing nucleoside triphosphate hydrolases"/>
    <property type="match status" value="1"/>
</dbReference>
<accession>A0A2W4BL82</accession>
<organism evidence="6 7">
    <name type="scientific">Enterococcus plantarum</name>
    <dbReference type="NCBI Taxonomy" id="1077675"/>
    <lineage>
        <taxon>Bacteria</taxon>
        <taxon>Bacillati</taxon>
        <taxon>Bacillota</taxon>
        <taxon>Bacilli</taxon>
        <taxon>Lactobacillales</taxon>
        <taxon>Enterococcaceae</taxon>
        <taxon>Enterococcus</taxon>
    </lineage>
</organism>
<keyword evidence="4" id="KW-0067">ATP-binding</keyword>
<dbReference type="InterPro" id="IPR045455">
    <property type="entry name" value="NrS-1_pol-like_helicase"/>
</dbReference>
<dbReference type="GO" id="GO:0004386">
    <property type="term" value="F:helicase activity"/>
    <property type="evidence" value="ECO:0007669"/>
    <property type="project" value="UniProtKB-KW"/>
</dbReference>
<dbReference type="EMBL" id="PIEU01000057">
    <property type="protein sequence ID" value="PZL74092.1"/>
    <property type="molecule type" value="Genomic_DNA"/>
</dbReference>
<dbReference type="InterPro" id="IPR014015">
    <property type="entry name" value="Helicase_SF3_DNA-vir"/>
</dbReference>
<dbReference type="NCBIfam" id="TIGR01613">
    <property type="entry name" value="primase_Cterm"/>
    <property type="match status" value="1"/>
</dbReference>
<protein>
    <submittedName>
        <fullName evidence="6">DNA primase</fullName>
    </submittedName>
</protein>
<keyword evidence="2" id="KW-0378">Hydrolase</keyword>
<dbReference type="PANTHER" id="PTHR35372:SF2">
    <property type="entry name" value="SF3 HELICASE DOMAIN-CONTAINING PROTEIN"/>
    <property type="match status" value="1"/>
</dbReference>
<dbReference type="PROSITE" id="PS51206">
    <property type="entry name" value="SF3_HELICASE_1"/>
    <property type="match status" value="1"/>
</dbReference>